<sequence length="558" mass="60962">MDGNSPPQTERPRHSAGLFDEPLFQDSSARALKQVGVIDVGSNSVRLVVFDGAARSPAYFFNEKVLCGLGRGFVESGRLSPDGRERARATIKRFALLAQGMRMSNLTMVATAAMREAEDGPEFRAQIEADTGLRMRVIDGAEEARLSAQGVLTGWPDAKGLVCDIGGSSMELAVIGDGEVSHTVTSALGPFRLQQVKGGKKGLRKHIDGVLKDLRAEVGNHHDALYLVGGSWRAIARLDMERRGYPLKVLHEYEMSAKSIRKTLDWIDENSTAELRGRTGISNDRMSLVPLASQVLRQLVQVFGPKKIFVSSYGIREGILYEQMPPALRARDPLIEACSFMEKSSARIPGFGAQLYAFLRPLFRSRPPARRRLIRAACLLHDVNWRAHPDYRADACFDTATRANLGSLDHAGRVFLGIALMYRYKTNGLRPRIREVASLLTEAELEEAKTIGRALRFGAMFTMDHLSRTGTLRYFPKKAEIELVLSRQMSGLYTEVAEQRFLSLANQMRATPKVRVSRSAGYSSNGSGACSGTKSGSPSGEGCGSASGDASGTPSSSD</sequence>
<dbReference type="InterPro" id="IPR003695">
    <property type="entry name" value="Ppx_GppA_N"/>
</dbReference>
<dbReference type="Pfam" id="PF21697">
    <property type="entry name" value="Ppx_C"/>
    <property type="match status" value="1"/>
</dbReference>
<dbReference type="InterPro" id="IPR050273">
    <property type="entry name" value="GppA/Ppx_hydrolase"/>
</dbReference>
<feature type="domain" description="Exopolyphosphatase C-terminal" evidence="3">
    <location>
        <begin position="372"/>
        <end position="506"/>
    </location>
</feature>
<evidence type="ECO:0000313" key="5">
    <source>
        <dbReference type="Proteomes" id="UP000272908"/>
    </source>
</evidence>
<dbReference type="EC" id="3.6.1.40" evidence="4"/>
<dbReference type="Gene3D" id="3.30.420.150">
    <property type="entry name" value="Exopolyphosphatase. Domain 2"/>
    <property type="match status" value="1"/>
</dbReference>
<dbReference type="PANTHER" id="PTHR30005:SF0">
    <property type="entry name" value="RETROGRADE REGULATION PROTEIN 2"/>
    <property type="match status" value="1"/>
</dbReference>
<feature type="region of interest" description="Disordered" evidence="1">
    <location>
        <begin position="515"/>
        <end position="558"/>
    </location>
</feature>
<gene>
    <name evidence="4" type="primary">gppA_1</name>
    <name evidence="4" type="ORF">ROE7235_00646</name>
</gene>
<dbReference type="RefSeq" id="WP_121093272.1">
    <property type="nucleotide sequence ID" value="NZ_UIHC01000004.1"/>
</dbReference>
<dbReference type="EMBL" id="UIHC01000004">
    <property type="protein sequence ID" value="SUZ30916.1"/>
    <property type="molecule type" value="Genomic_DNA"/>
</dbReference>
<dbReference type="InterPro" id="IPR043129">
    <property type="entry name" value="ATPase_NBD"/>
</dbReference>
<dbReference type="Pfam" id="PF02541">
    <property type="entry name" value="Ppx-GppA"/>
    <property type="match status" value="1"/>
</dbReference>
<dbReference type="InterPro" id="IPR048951">
    <property type="entry name" value="Ppx_C"/>
</dbReference>
<dbReference type="SUPFAM" id="SSF109604">
    <property type="entry name" value="HD-domain/PDEase-like"/>
    <property type="match status" value="1"/>
</dbReference>
<dbReference type="OrthoDB" id="3698573at2"/>
<accession>A0A3B0MSH4</accession>
<evidence type="ECO:0000259" key="3">
    <source>
        <dbReference type="Pfam" id="PF21697"/>
    </source>
</evidence>
<dbReference type="PANTHER" id="PTHR30005">
    <property type="entry name" value="EXOPOLYPHOSPHATASE"/>
    <property type="match status" value="1"/>
</dbReference>
<reference evidence="5" key="1">
    <citation type="submission" date="2018-08" db="EMBL/GenBank/DDBJ databases">
        <authorList>
            <person name="Rodrigo-Torres L."/>
            <person name="Arahal R. D."/>
            <person name="Lucena T."/>
        </authorList>
    </citation>
    <scope>NUCLEOTIDE SEQUENCE [LARGE SCALE GENOMIC DNA]</scope>
    <source>
        <strain evidence="5">CECT 7235</strain>
    </source>
</reference>
<dbReference type="GO" id="GO:0008894">
    <property type="term" value="F:guanosine-5'-triphosphate,3'-diphosphate diphosphatase activity"/>
    <property type="evidence" value="ECO:0007669"/>
    <property type="project" value="UniProtKB-EC"/>
</dbReference>
<dbReference type="Proteomes" id="UP000272908">
    <property type="component" value="Unassembled WGS sequence"/>
</dbReference>
<dbReference type="CDD" id="cd24052">
    <property type="entry name" value="ASKHA_NBD_HpPPX-GppA-like"/>
    <property type="match status" value="1"/>
</dbReference>
<keyword evidence="5" id="KW-1185">Reference proteome</keyword>
<proteinExistence type="predicted"/>
<dbReference type="Gene3D" id="3.30.420.40">
    <property type="match status" value="1"/>
</dbReference>
<evidence type="ECO:0000259" key="2">
    <source>
        <dbReference type="Pfam" id="PF02541"/>
    </source>
</evidence>
<feature type="domain" description="Ppx/GppA phosphatase N-terminal" evidence="2">
    <location>
        <begin position="49"/>
        <end position="325"/>
    </location>
</feature>
<dbReference type="Gene3D" id="1.10.3210.10">
    <property type="entry name" value="Hypothetical protein af1432"/>
    <property type="match status" value="1"/>
</dbReference>
<feature type="compositionally biased region" description="Polar residues" evidence="1">
    <location>
        <begin position="520"/>
        <end position="538"/>
    </location>
</feature>
<evidence type="ECO:0000313" key="4">
    <source>
        <dbReference type="EMBL" id="SUZ30916.1"/>
    </source>
</evidence>
<feature type="compositionally biased region" description="Polar residues" evidence="1">
    <location>
        <begin position="548"/>
        <end position="558"/>
    </location>
</feature>
<feature type="region of interest" description="Disordered" evidence="1">
    <location>
        <begin position="1"/>
        <end position="20"/>
    </location>
</feature>
<organism evidence="4 5">
    <name type="scientific">Roseinatronobacter ekhonensis</name>
    <dbReference type="NCBI Taxonomy" id="254356"/>
    <lineage>
        <taxon>Bacteria</taxon>
        <taxon>Pseudomonadati</taxon>
        <taxon>Pseudomonadota</taxon>
        <taxon>Alphaproteobacteria</taxon>
        <taxon>Rhodobacterales</taxon>
        <taxon>Paracoccaceae</taxon>
        <taxon>Roseinatronobacter</taxon>
    </lineage>
</organism>
<protein>
    <submittedName>
        <fullName evidence="4">Guanosine-5'-triphosphate,3'-diphosphate pyrophosphatase</fullName>
        <ecNumber evidence="4">3.6.1.40</ecNumber>
    </submittedName>
</protein>
<name>A0A3B0MSH4_9RHOB</name>
<dbReference type="SUPFAM" id="SSF53067">
    <property type="entry name" value="Actin-like ATPase domain"/>
    <property type="match status" value="2"/>
</dbReference>
<evidence type="ECO:0000256" key="1">
    <source>
        <dbReference type="SAM" id="MobiDB-lite"/>
    </source>
</evidence>
<dbReference type="AlphaFoldDB" id="A0A3B0MSH4"/>
<keyword evidence="4" id="KW-0378">Hydrolase</keyword>